<dbReference type="OrthoDB" id="972646at2"/>
<sequence length="812" mass="92545">MKHGYCFFLFLFMVVLAPWGRADLIAQQRNAVKLSGRILDGQGQAGLGFATVSVYLAGDTEGKLVNGGISQEDGRFSLDLNEGTYDLLLEFMGYEARRIEGVQITRDRGTLDLGEFRLQPSTASLDEVVVTGEKSFMELSLDKRIFNVGKDLANAGGTATDILMNLPSVNVDPEGNVRLRGSDNVRILIDGKPSGLVSFKGSSGLQQLPANLIESVEVITNPSARYEAEGMAGVINIVLKKENAQGFNASFEGITGNPTNLGFAANLNYRHNKINWFVNYGLAYRRVPREGFLRQDVTALDSTFYTEQFTTGTVNSINNNIRAGLDYFFNEKSILTGSYLLRRSDSKRITDIRYEDYFSNGVMEGYYHRRQDEDEKEPNSEYNVSYRRSFDQAGHQFTAAVTYLDYWENSDQVYTEFGFQPNGIPIPSRNLLQTSINDEYERQWLFQLDYTKPVFREGNFEAGIRSSFRDMENDFIVSEQQESGDFEPLPGLDDIFLYDENIHAAYAILGNKNQKLSYQGGIRAEYTDVKTTLVRANSVNPRQYGNLFPSAHITYNLSSDDAMQVSYSRRIRRPFYNDLSPFMTFSDARNFFSGNPDLDPEFTDAYELGHIKYMDRGSIFSTVYFRNTKDKIERIRTVDEEGNAMTLPENLLSERSYGAEFTSDYNPTDWWKIDLNLNLFYAQIDGSNIMEDYKRDTYSWFARFTSRFSLPNTLDIQVRTNYEGRQRVAQGIRKALYYADISASRDVFNGRGTLILNVMDIANTRRTRMIFEGPGFITESDVLPRRRQINLSLNYRIRQSKTAKKSDILGTE</sequence>
<dbReference type="AlphaFoldDB" id="R7ZTI4"/>
<evidence type="ECO:0000256" key="3">
    <source>
        <dbReference type="ARBA" id="ARBA00023237"/>
    </source>
</evidence>
<dbReference type="Gene3D" id="2.60.40.1120">
    <property type="entry name" value="Carboxypeptidase-like, regulatory domain"/>
    <property type="match status" value="1"/>
</dbReference>
<keyword evidence="3" id="KW-0998">Cell outer membrane</keyword>
<dbReference type="RefSeq" id="WP_010854354.1">
    <property type="nucleotide sequence ID" value="NZ_AQHR01000059.1"/>
</dbReference>
<dbReference type="InterPro" id="IPR008969">
    <property type="entry name" value="CarboxyPept-like_regulatory"/>
</dbReference>
<name>R7ZTI4_9BACT</name>
<dbReference type="Pfam" id="PF07715">
    <property type="entry name" value="Plug"/>
    <property type="match status" value="1"/>
</dbReference>
<dbReference type="InterPro" id="IPR041700">
    <property type="entry name" value="OMP_b-brl_3"/>
</dbReference>
<evidence type="ECO:0000256" key="1">
    <source>
        <dbReference type="ARBA" id="ARBA00004442"/>
    </source>
</evidence>
<keyword evidence="2" id="KW-0472">Membrane</keyword>
<evidence type="ECO:0000313" key="6">
    <source>
        <dbReference type="EMBL" id="EON77348.1"/>
    </source>
</evidence>
<dbReference type="PANTHER" id="PTHR40980">
    <property type="entry name" value="PLUG DOMAIN-CONTAINING PROTEIN"/>
    <property type="match status" value="1"/>
</dbReference>
<protein>
    <submittedName>
        <fullName evidence="6">TonB-dependent receptor</fullName>
    </submittedName>
</protein>
<dbReference type="Gene3D" id="2.40.170.20">
    <property type="entry name" value="TonB-dependent receptor, beta-barrel domain"/>
    <property type="match status" value="1"/>
</dbReference>
<comment type="caution">
    <text evidence="6">The sequence shown here is derived from an EMBL/GenBank/DDBJ whole genome shotgun (WGS) entry which is preliminary data.</text>
</comment>
<dbReference type="PATRIC" id="fig|1288963.3.peg.2207"/>
<evidence type="ECO:0000259" key="5">
    <source>
        <dbReference type="Pfam" id="PF14905"/>
    </source>
</evidence>
<feature type="domain" description="TonB-dependent receptor plug" evidence="4">
    <location>
        <begin position="156"/>
        <end position="234"/>
    </location>
</feature>
<comment type="subcellular location">
    <subcellularLocation>
        <location evidence="1">Cell outer membrane</location>
    </subcellularLocation>
</comment>
<dbReference type="STRING" id="1232681.ADIS_2216"/>
<dbReference type="Gene3D" id="2.170.130.10">
    <property type="entry name" value="TonB-dependent receptor, plug domain"/>
    <property type="match status" value="1"/>
</dbReference>
<evidence type="ECO:0000256" key="2">
    <source>
        <dbReference type="ARBA" id="ARBA00023136"/>
    </source>
</evidence>
<keyword evidence="7" id="KW-1185">Reference proteome</keyword>
<dbReference type="InterPro" id="IPR037066">
    <property type="entry name" value="Plug_dom_sf"/>
</dbReference>
<dbReference type="Pfam" id="PF14905">
    <property type="entry name" value="OMP_b-brl_3"/>
    <property type="match status" value="1"/>
</dbReference>
<dbReference type="InterPro" id="IPR036942">
    <property type="entry name" value="Beta-barrel_TonB_sf"/>
</dbReference>
<proteinExistence type="predicted"/>
<dbReference type="GO" id="GO:0009279">
    <property type="term" value="C:cell outer membrane"/>
    <property type="evidence" value="ECO:0007669"/>
    <property type="project" value="UniProtKB-SubCell"/>
</dbReference>
<dbReference type="InterPro" id="IPR012910">
    <property type="entry name" value="Plug_dom"/>
</dbReference>
<gene>
    <name evidence="6" type="ORF">ADIS_2216</name>
</gene>
<dbReference type="EMBL" id="AQHR01000059">
    <property type="protein sequence ID" value="EON77348.1"/>
    <property type="molecule type" value="Genomic_DNA"/>
</dbReference>
<feature type="domain" description="Outer membrane protein beta-barrel" evidence="5">
    <location>
        <begin position="389"/>
        <end position="795"/>
    </location>
</feature>
<keyword evidence="6" id="KW-0675">Receptor</keyword>
<dbReference type="PANTHER" id="PTHR40980:SF4">
    <property type="entry name" value="TONB-DEPENDENT RECEPTOR-LIKE BETA-BARREL DOMAIN-CONTAINING PROTEIN"/>
    <property type="match status" value="1"/>
</dbReference>
<reference evidence="6 7" key="1">
    <citation type="submission" date="2013-02" db="EMBL/GenBank/DDBJ databases">
        <title>A novel strain isolated from Lonar lake, Maharashtra, India.</title>
        <authorList>
            <person name="Singh A."/>
        </authorList>
    </citation>
    <scope>NUCLEOTIDE SEQUENCE [LARGE SCALE GENOMIC DNA]</scope>
    <source>
        <strain evidence="6 7">AK24</strain>
    </source>
</reference>
<organism evidence="6 7">
    <name type="scientific">Lunatimonas lonarensis</name>
    <dbReference type="NCBI Taxonomy" id="1232681"/>
    <lineage>
        <taxon>Bacteria</taxon>
        <taxon>Pseudomonadati</taxon>
        <taxon>Bacteroidota</taxon>
        <taxon>Cytophagia</taxon>
        <taxon>Cytophagales</taxon>
        <taxon>Cyclobacteriaceae</taxon>
    </lineage>
</organism>
<dbReference type="Proteomes" id="UP000013909">
    <property type="component" value="Unassembled WGS sequence"/>
</dbReference>
<accession>R7ZTI4</accession>
<dbReference type="Pfam" id="PF13715">
    <property type="entry name" value="CarbopepD_reg_2"/>
    <property type="match status" value="1"/>
</dbReference>
<dbReference type="SUPFAM" id="SSF56935">
    <property type="entry name" value="Porins"/>
    <property type="match status" value="1"/>
</dbReference>
<evidence type="ECO:0000313" key="7">
    <source>
        <dbReference type="Proteomes" id="UP000013909"/>
    </source>
</evidence>
<dbReference type="SUPFAM" id="SSF49464">
    <property type="entry name" value="Carboxypeptidase regulatory domain-like"/>
    <property type="match status" value="1"/>
</dbReference>
<evidence type="ECO:0000259" key="4">
    <source>
        <dbReference type="Pfam" id="PF07715"/>
    </source>
</evidence>